<evidence type="ECO:0000259" key="2">
    <source>
        <dbReference type="Pfam" id="PF13660"/>
    </source>
</evidence>
<sequence length="428" mass="44321">MNFADPRALLRTMFDAAIAAAQPALCVPRHLPAAPKGRLVVIGAGKASAAMARAVEDNWCGPLSGLVVTRYGYAVPCKRIEIVEAAHPVPDAAGETAARRILDLVRGLTQDDLVLCLISGGGSSLLPLALPGLTLGDKQALSRALLASGASISEMNCVRRHLSAIKGGRLAAACHPARVVNLLLSDVPGDDPIDIASGPTVPDPSTCADALNILRRHGLDIPPRALALLESGEGETLKPGDARLPRIENRFIATPQMALEAAAAVARGAGLQPYILGDAIEGEARDFAKAMAGIALQVARRGQPVPAPCVLLSGGETTVTVRGQGRGGRNVEFLLSLGIALNGEPGIHALAGDTDGVDGQDEIAGALLAPDTLARAWAQGLRPRERLDDNDGHGFFEALGDSVVTGPTLTNVNDFRAIVIDDHPTGDK</sequence>
<dbReference type="SUPFAM" id="SSF82544">
    <property type="entry name" value="GckA/TtuD-like"/>
    <property type="match status" value="1"/>
</dbReference>
<dbReference type="Pfam" id="PF13660">
    <property type="entry name" value="DUF4147"/>
    <property type="match status" value="1"/>
</dbReference>
<protein>
    <submittedName>
        <fullName evidence="3">Glycerate kinase</fullName>
    </submittedName>
</protein>
<dbReference type="OrthoDB" id="9766552at2"/>
<dbReference type="AlphaFoldDB" id="A0A515DBJ0"/>
<dbReference type="InterPro" id="IPR037035">
    <property type="entry name" value="GK-like_C_sf"/>
</dbReference>
<proteinExistence type="predicted"/>
<reference evidence="3 4" key="1">
    <citation type="submission" date="2019-01" db="EMBL/GenBank/DDBJ databases">
        <title>Genomic insights into a novel species Rhodoferax sp.</title>
        <authorList>
            <person name="Jin L."/>
        </authorList>
    </citation>
    <scope>NUCLEOTIDE SEQUENCE [LARGE SCALE GENOMIC DNA]</scope>
    <source>
        <strain evidence="3 4">CHu59-6-5</strain>
    </source>
</reference>
<dbReference type="Gene3D" id="3.40.1480.10">
    <property type="entry name" value="MOFRL domain"/>
    <property type="match status" value="1"/>
</dbReference>
<dbReference type="EMBL" id="CP035503">
    <property type="protein sequence ID" value="QDL37772.1"/>
    <property type="molecule type" value="Genomic_DNA"/>
</dbReference>
<dbReference type="Proteomes" id="UP000316798">
    <property type="component" value="Chromosome"/>
</dbReference>
<dbReference type="PANTHER" id="PTHR12227:SF0">
    <property type="entry name" value="GLYCERATE KINASE"/>
    <property type="match status" value="1"/>
</dbReference>
<accession>A0A515DBJ0</accession>
<keyword evidence="3" id="KW-0808">Transferase</keyword>
<keyword evidence="4" id="KW-1185">Reference proteome</keyword>
<dbReference type="GO" id="GO:0008887">
    <property type="term" value="F:glycerate kinase activity"/>
    <property type="evidence" value="ECO:0007669"/>
    <property type="project" value="InterPro"/>
</dbReference>
<feature type="domain" description="MOFRL-associated" evidence="2">
    <location>
        <begin position="10"/>
        <end position="230"/>
    </location>
</feature>
<keyword evidence="3" id="KW-0418">Kinase</keyword>
<organism evidence="3 4">
    <name type="scientific">Rhodoferax sediminis</name>
    <dbReference type="NCBI Taxonomy" id="2509614"/>
    <lineage>
        <taxon>Bacteria</taxon>
        <taxon>Pseudomonadati</taxon>
        <taxon>Pseudomonadota</taxon>
        <taxon>Betaproteobacteria</taxon>
        <taxon>Burkholderiales</taxon>
        <taxon>Comamonadaceae</taxon>
        <taxon>Rhodoferax</taxon>
    </lineage>
</organism>
<name>A0A515DBJ0_9BURK</name>
<dbReference type="InterPro" id="IPR038614">
    <property type="entry name" value="GK_N_sf"/>
</dbReference>
<feature type="domain" description="MOFRL" evidence="1">
    <location>
        <begin position="309"/>
        <end position="414"/>
    </location>
</feature>
<dbReference type="InterPro" id="IPR039760">
    <property type="entry name" value="MOFRL_protein"/>
</dbReference>
<evidence type="ECO:0000313" key="4">
    <source>
        <dbReference type="Proteomes" id="UP000316798"/>
    </source>
</evidence>
<dbReference type="RefSeq" id="WP_142819168.1">
    <property type="nucleotide sequence ID" value="NZ_CP035503.1"/>
</dbReference>
<dbReference type="FunFam" id="3.40.1480.10:FF:000002">
    <property type="entry name" value="Glycerate kinase"/>
    <property type="match status" value="1"/>
</dbReference>
<dbReference type="KEGG" id="rhf:EUB48_11190"/>
<dbReference type="Gene3D" id="3.40.50.10180">
    <property type="entry name" value="Glycerate kinase, MOFRL-like N-terminal domain"/>
    <property type="match status" value="1"/>
</dbReference>
<evidence type="ECO:0000313" key="3">
    <source>
        <dbReference type="EMBL" id="QDL37772.1"/>
    </source>
</evidence>
<evidence type="ECO:0000259" key="1">
    <source>
        <dbReference type="Pfam" id="PF05161"/>
    </source>
</evidence>
<dbReference type="InterPro" id="IPR007835">
    <property type="entry name" value="MOFRL"/>
</dbReference>
<dbReference type="PANTHER" id="PTHR12227">
    <property type="entry name" value="GLYCERATE KINASE"/>
    <property type="match status" value="1"/>
</dbReference>
<dbReference type="InterPro" id="IPR025286">
    <property type="entry name" value="MOFRL_assoc_dom"/>
</dbReference>
<dbReference type="GO" id="GO:0005737">
    <property type="term" value="C:cytoplasm"/>
    <property type="evidence" value="ECO:0007669"/>
    <property type="project" value="TreeGrafter"/>
</dbReference>
<dbReference type="Pfam" id="PF05161">
    <property type="entry name" value="MOFRL"/>
    <property type="match status" value="1"/>
</dbReference>
<gene>
    <name evidence="3" type="ORF">EUB48_11190</name>
</gene>